<keyword evidence="3" id="KW-0378">Hydrolase</keyword>
<feature type="active site" evidence="7">
    <location>
        <position position="151"/>
    </location>
</feature>
<keyword evidence="4" id="KW-0133">Cell shape</keyword>
<comment type="similarity">
    <text evidence="1 9">Belongs to the peptidase S11 family.</text>
</comment>
<feature type="domain" description="Peptidase S11 D-alanyl-D-alanine carboxypeptidase A N-terminal" evidence="10">
    <location>
        <begin position="68"/>
        <end position="287"/>
    </location>
</feature>
<dbReference type="Pfam" id="PF00768">
    <property type="entry name" value="Peptidase_S11"/>
    <property type="match status" value="1"/>
</dbReference>
<gene>
    <name evidence="11" type="ORF">A2228_04045</name>
</gene>
<feature type="active site" description="Proton acceptor" evidence="7">
    <location>
        <position position="99"/>
    </location>
</feature>
<keyword evidence="5" id="KW-0573">Peptidoglycan synthesis</keyword>
<dbReference type="AlphaFoldDB" id="A0A1F5F6Y7"/>
<dbReference type="InterPro" id="IPR012338">
    <property type="entry name" value="Beta-lactam/transpept-like"/>
</dbReference>
<dbReference type="PANTHER" id="PTHR21581">
    <property type="entry name" value="D-ALANYL-D-ALANINE CARBOXYPEPTIDASE"/>
    <property type="match status" value="1"/>
</dbReference>
<evidence type="ECO:0000256" key="2">
    <source>
        <dbReference type="ARBA" id="ARBA00022729"/>
    </source>
</evidence>
<feature type="binding site" evidence="8">
    <location>
        <position position="258"/>
    </location>
    <ligand>
        <name>substrate</name>
    </ligand>
</feature>
<feature type="active site" description="Acyl-ester intermediate" evidence="7">
    <location>
        <position position="96"/>
    </location>
</feature>
<evidence type="ECO:0000256" key="8">
    <source>
        <dbReference type="PIRSR" id="PIRSR618044-2"/>
    </source>
</evidence>
<evidence type="ECO:0000256" key="7">
    <source>
        <dbReference type="PIRSR" id="PIRSR618044-1"/>
    </source>
</evidence>
<dbReference type="EMBL" id="MFAK01000009">
    <property type="protein sequence ID" value="OGD75346.1"/>
    <property type="molecule type" value="Genomic_DNA"/>
</dbReference>
<evidence type="ECO:0000313" key="11">
    <source>
        <dbReference type="EMBL" id="OGD75346.1"/>
    </source>
</evidence>
<comment type="caution">
    <text evidence="11">The sequence shown here is derived from an EMBL/GenBank/DDBJ whole genome shotgun (WGS) entry which is preliminary data.</text>
</comment>
<dbReference type="GO" id="GO:0008360">
    <property type="term" value="P:regulation of cell shape"/>
    <property type="evidence" value="ECO:0007669"/>
    <property type="project" value="UniProtKB-KW"/>
</dbReference>
<evidence type="ECO:0000313" key="12">
    <source>
        <dbReference type="Proteomes" id="UP000176191"/>
    </source>
</evidence>
<evidence type="ECO:0000256" key="1">
    <source>
        <dbReference type="ARBA" id="ARBA00007164"/>
    </source>
</evidence>
<evidence type="ECO:0000256" key="6">
    <source>
        <dbReference type="ARBA" id="ARBA00023316"/>
    </source>
</evidence>
<dbReference type="Gene3D" id="3.40.710.10">
    <property type="entry name" value="DD-peptidase/beta-lactamase superfamily"/>
    <property type="match status" value="1"/>
</dbReference>
<dbReference type="GO" id="GO:0071555">
    <property type="term" value="P:cell wall organization"/>
    <property type="evidence" value="ECO:0007669"/>
    <property type="project" value="UniProtKB-KW"/>
</dbReference>
<dbReference type="GO" id="GO:0009002">
    <property type="term" value="F:serine-type D-Ala-D-Ala carboxypeptidase activity"/>
    <property type="evidence" value="ECO:0007669"/>
    <property type="project" value="InterPro"/>
</dbReference>
<dbReference type="GO" id="GO:0009252">
    <property type="term" value="P:peptidoglycan biosynthetic process"/>
    <property type="evidence" value="ECO:0007669"/>
    <property type="project" value="UniProtKB-KW"/>
</dbReference>
<evidence type="ECO:0000256" key="9">
    <source>
        <dbReference type="RuleBase" id="RU004016"/>
    </source>
</evidence>
<accession>A0A1F5F6Y7</accession>
<keyword evidence="6" id="KW-0961">Cell wall biogenesis/degradation</keyword>
<keyword evidence="2" id="KW-0732">Signal</keyword>
<dbReference type="Proteomes" id="UP000176191">
    <property type="component" value="Unassembled WGS sequence"/>
</dbReference>
<evidence type="ECO:0000256" key="3">
    <source>
        <dbReference type="ARBA" id="ARBA00022801"/>
    </source>
</evidence>
<evidence type="ECO:0000259" key="10">
    <source>
        <dbReference type="Pfam" id="PF00768"/>
    </source>
</evidence>
<dbReference type="PANTHER" id="PTHR21581:SF6">
    <property type="entry name" value="TRAFFICKING PROTEIN PARTICLE COMPLEX SUBUNIT 12"/>
    <property type="match status" value="1"/>
</dbReference>
<proteinExistence type="inferred from homology"/>
<name>A0A1F5F6Y7_9BACT</name>
<dbReference type="InterPro" id="IPR018044">
    <property type="entry name" value="Peptidase_S11"/>
</dbReference>
<dbReference type="GO" id="GO:0006508">
    <property type="term" value="P:proteolysis"/>
    <property type="evidence" value="ECO:0007669"/>
    <property type="project" value="InterPro"/>
</dbReference>
<protein>
    <recommendedName>
        <fullName evidence="10">Peptidase S11 D-alanyl-D-alanine carboxypeptidase A N-terminal domain-containing protein</fullName>
    </recommendedName>
</protein>
<sequence>MSKPKPTIFPLSRQLFALGCLFLLAAYPGHNRLQTIVLTPGPLKNYVLGELNPAVYPVSDKTPVPPTLARGIVIQDISSKSLLFSRQADVPMLPASTTKIMTALVAREYWTDLNTVLTVKNEDRAIGQTIDLVRGEQLTIKSLLQGLLIHSGNDAALALADNYPGGYSAFVLAMNAKAKALHLDHTVYKNPSGVEQYGHVTTPRDLAILAGVAMTDPLFAEIVGTRQTIISDTTGNITHPLTTTNELLGVIQGLTGLKTGWTENAGECLVSYVKRDEHAVILVVLGSTDRFGDTRTLIDWVYSHHTWQEPRL</sequence>
<reference evidence="11 12" key="1">
    <citation type="journal article" date="2016" name="Nat. Commun.">
        <title>Thousands of microbial genomes shed light on interconnected biogeochemical processes in an aquifer system.</title>
        <authorList>
            <person name="Anantharaman K."/>
            <person name="Brown C.T."/>
            <person name="Hug L.A."/>
            <person name="Sharon I."/>
            <person name="Castelle C.J."/>
            <person name="Probst A.J."/>
            <person name="Thomas B.C."/>
            <person name="Singh A."/>
            <person name="Wilkins M.J."/>
            <person name="Karaoz U."/>
            <person name="Brodie E.L."/>
            <person name="Williams K.H."/>
            <person name="Hubbard S.S."/>
            <person name="Banfield J.F."/>
        </authorList>
    </citation>
    <scope>NUCLEOTIDE SEQUENCE [LARGE SCALE GENOMIC DNA]</scope>
</reference>
<evidence type="ECO:0000256" key="4">
    <source>
        <dbReference type="ARBA" id="ARBA00022960"/>
    </source>
</evidence>
<dbReference type="InterPro" id="IPR001967">
    <property type="entry name" value="Peptidase_S11_N"/>
</dbReference>
<organism evidence="11 12">
    <name type="scientific">Candidatus Collierbacteria bacterium RIFOXYA2_FULL_46_10</name>
    <dbReference type="NCBI Taxonomy" id="1817726"/>
    <lineage>
        <taxon>Bacteria</taxon>
        <taxon>Candidatus Collieribacteriota</taxon>
    </lineage>
</organism>
<evidence type="ECO:0000256" key="5">
    <source>
        <dbReference type="ARBA" id="ARBA00022984"/>
    </source>
</evidence>
<dbReference type="PRINTS" id="PR00725">
    <property type="entry name" value="DADACBPTASE1"/>
</dbReference>
<dbReference type="SUPFAM" id="SSF56601">
    <property type="entry name" value="beta-lactamase/transpeptidase-like"/>
    <property type="match status" value="1"/>
</dbReference>